<dbReference type="PROSITE" id="PS50011">
    <property type="entry name" value="PROTEIN_KINASE_DOM"/>
    <property type="match status" value="1"/>
</dbReference>
<accession>A0A2S6C7G9</accession>
<dbReference type="STRING" id="357750.A0A2S6C7G9"/>
<evidence type="ECO:0000313" key="13">
    <source>
        <dbReference type="Proteomes" id="UP000237631"/>
    </source>
</evidence>
<feature type="compositionally biased region" description="Polar residues" evidence="9">
    <location>
        <begin position="123"/>
        <end position="134"/>
    </location>
</feature>
<keyword evidence="5" id="KW-0418">Kinase</keyword>
<evidence type="ECO:0000256" key="6">
    <source>
        <dbReference type="ARBA" id="ARBA00022840"/>
    </source>
</evidence>
<feature type="compositionally biased region" description="Acidic residues" evidence="9">
    <location>
        <begin position="1107"/>
        <end position="1141"/>
    </location>
</feature>
<sequence>MSSSTVLGKRKAPDDSPTRRSRKRFSAAELYNPTMVTIVVSQAGVVGKDENAPSEEFVVPRGLIRSHSKYFESALRKQWTESRSKTLQVDDVSPMTFRIFVAWLFYQEIFYDEERVEPDDTAPRTSGQQSNSTALEPATGRRTTAHQEDSANTITASSDTDAGTDDNNEQIEQETLPVRCHVDLYDPYDAMTWPWIDLFELYVFSEKYDTRGLRIKVFDLIQLRMARNAMLYESRWLPDPDDITYLVDNMPQNSKLLQLLSRYYQAQSARPVERRFAKLCRMPSSFLAQCYLQSMRFMQAKHCPTCQARQRHTHDRAHTWEDTVPAQAIGPCVCHEHGDDLEEAAKCQERWKVRMQALKDEVAQKADTVATSQEIITIVPMADDGAWIELHVDAWRVQKEGKEEAITNRGETSIRRSAAVAWTRLTGDEQRDFDDEITRRQVLLAKIATLSGLGLEPNGPAAAVYVYLRRAWDLFVARRRLNTVLEALRQCIPGAGTAAVRAREYLQNWIRDNNVMPDEGCVALRNRLGEVPDCRPGDYLGPLVADAPDPADGSRSIPNYLHRRLTALEALRPSVTGGEGRINEIIGEQTAALGNAAATDRYLRFLRHQVMHAGHVNPSLRELIKGLTAWANADTLAVGCQQAVSVATPDIEDRVGYMNNLALWKRYKVAYRRTKSVLDALIVLRGQRRDRFTAGLEGHLQQLQTIMVGELPNLDVTIDARKAALDNRYLDDDRALRRGGLPVLPWSQVPEPVGTGGHGSVEAWVKRDHDGNVVDRLARKRTKNANPNDDGNADVWRPSDLTIPTEIAVMYKLRALKGSSQLFTQIRNWRRVRQDGLDYIVYMDLCQHGDLLAARRLVGDGPGIWMPPEAFIWSVLDSLADAGLLLERGGIDYIPHELLDWGPIVHGDMKPNNVFLDENTTGAFCRYPRAKLADFGISVIGPVGDGRWESFVPGRWAAPEQTYDSTLGVPYSATNVWGVGMTILMLIAGRCKRPADENADLFDDDVMDTYSEELTGLIRRCLRRDPGTRPNFIEIKAHVREMSGDDIHDAAIGMRDAIFEDPRWHALDEVMTKTSHVPLALARDLDGDVKMVGGETGTLVVPYPAGSDDDDEEEEEEEDQEEGEEEQNEQVEDPGEQDDGEQDQREQDERRRTPSSSSIDWQIL</sequence>
<comment type="caution">
    <text evidence="12">The sequence shown here is derived from an EMBL/GenBank/DDBJ whole genome shotgun (WGS) entry which is preliminary data.</text>
</comment>
<evidence type="ECO:0000256" key="4">
    <source>
        <dbReference type="ARBA" id="ARBA00022741"/>
    </source>
</evidence>
<dbReference type="SUPFAM" id="SSF56112">
    <property type="entry name" value="Protein kinase-like (PK-like)"/>
    <property type="match status" value="1"/>
</dbReference>
<reference evidence="13" key="1">
    <citation type="journal article" date="2017" name="bioRxiv">
        <title>Conservation of a gene cluster reveals novel cercosporin biosynthetic mechanisms and extends production to the genus Colletotrichum.</title>
        <authorList>
            <person name="de Jonge R."/>
            <person name="Ebert M.K."/>
            <person name="Huitt-Roehl C.R."/>
            <person name="Pal P."/>
            <person name="Suttle J.C."/>
            <person name="Spanner R.E."/>
            <person name="Neubauer J.D."/>
            <person name="Jurick W.M.II."/>
            <person name="Stott K.A."/>
            <person name="Secor G.A."/>
            <person name="Thomma B.P.H.J."/>
            <person name="Van de Peer Y."/>
            <person name="Townsend C.A."/>
            <person name="Bolton M.D."/>
        </authorList>
    </citation>
    <scope>NUCLEOTIDE SEQUENCE [LARGE SCALE GENOMIC DNA]</scope>
    <source>
        <strain evidence="13">CBS538.71</strain>
    </source>
</reference>
<dbReference type="CDD" id="cd18186">
    <property type="entry name" value="BTB_POZ_ZBTB_KLHL-like"/>
    <property type="match status" value="1"/>
</dbReference>
<dbReference type="Proteomes" id="UP000237631">
    <property type="component" value="Unassembled WGS sequence"/>
</dbReference>
<dbReference type="SMART" id="SM00220">
    <property type="entry name" value="S_TKc"/>
    <property type="match status" value="1"/>
</dbReference>
<evidence type="ECO:0000256" key="1">
    <source>
        <dbReference type="ARBA" id="ARBA00012513"/>
    </source>
</evidence>
<dbReference type="OrthoDB" id="3629740at2759"/>
<feature type="compositionally biased region" description="Polar residues" evidence="9">
    <location>
        <begin position="1154"/>
        <end position="1164"/>
    </location>
</feature>
<evidence type="ECO:0000256" key="3">
    <source>
        <dbReference type="ARBA" id="ARBA00022679"/>
    </source>
</evidence>
<dbReference type="InterPro" id="IPR011333">
    <property type="entry name" value="SKP1/BTB/POZ_sf"/>
</dbReference>
<dbReference type="Gene3D" id="1.10.510.10">
    <property type="entry name" value="Transferase(Phosphotransferase) domain 1"/>
    <property type="match status" value="1"/>
</dbReference>
<dbReference type="PANTHER" id="PTHR43671:SF98">
    <property type="entry name" value="SERINE_THREONINE-PROTEIN KINASE NEK11"/>
    <property type="match status" value="1"/>
</dbReference>
<dbReference type="EC" id="2.7.11.1" evidence="1"/>
<evidence type="ECO:0000259" key="11">
    <source>
        <dbReference type="PROSITE" id="PS50097"/>
    </source>
</evidence>
<proteinExistence type="predicted"/>
<dbReference type="SUPFAM" id="SSF54695">
    <property type="entry name" value="POZ domain"/>
    <property type="match status" value="1"/>
</dbReference>
<feature type="region of interest" description="Disordered" evidence="9">
    <location>
        <begin position="1"/>
        <end position="22"/>
    </location>
</feature>
<feature type="domain" description="Protein kinase" evidence="10">
    <location>
        <begin position="747"/>
        <end position="1041"/>
    </location>
</feature>
<keyword evidence="13" id="KW-1185">Reference proteome</keyword>
<comment type="catalytic activity">
    <reaction evidence="7">
        <text>L-threonyl-[protein] + ATP = O-phospho-L-threonyl-[protein] + ADP + H(+)</text>
        <dbReference type="Rhea" id="RHEA:46608"/>
        <dbReference type="Rhea" id="RHEA-COMP:11060"/>
        <dbReference type="Rhea" id="RHEA-COMP:11605"/>
        <dbReference type="ChEBI" id="CHEBI:15378"/>
        <dbReference type="ChEBI" id="CHEBI:30013"/>
        <dbReference type="ChEBI" id="CHEBI:30616"/>
        <dbReference type="ChEBI" id="CHEBI:61977"/>
        <dbReference type="ChEBI" id="CHEBI:456216"/>
        <dbReference type="EC" id="2.7.11.1"/>
    </reaction>
</comment>
<dbReference type="GO" id="GO:0005524">
    <property type="term" value="F:ATP binding"/>
    <property type="evidence" value="ECO:0007669"/>
    <property type="project" value="UniProtKB-KW"/>
</dbReference>
<dbReference type="PROSITE" id="PS50097">
    <property type="entry name" value="BTB"/>
    <property type="match status" value="1"/>
</dbReference>
<dbReference type="AlphaFoldDB" id="A0A2S6C7G9"/>
<feature type="region of interest" description="Disordered" evidence="9">
    <location>
        <begin position="117"/>
        <end position="173"/>
    </location>
</feature>
<evidence type="ECO:0000256" key="9">
    <source>
        <dbReference type="SAM" id="MobiDB-lite"/>
    </source>
</evidence>
<dbReference type="PANTHER" id="PTHR43671">
    <property type="entry name" value="SERINE/THREONINE-PROTEIN KINASE NEK"/>
    <property type="match status" value="1"/>
</dbReference>
<keyword evidence="2" id="KW-0723">Serine/threonine-protein kinase</keyword>
<keyword evidence="4" id="KW-0547">Nucleotide-binding</keyword>
<dbReference type="GO" id="GO:0004674">
    <property type="term" value="F:protein serine/threonine kinase activity"/>
    <property type="evidence" value="ECO:0007669"/>
    <property type="project" value="UniProtKB-KW"/>
</dbReference>
<evidence type="ECO:0000256" key="7">
    <source>
        <dbReference type="ARBA" id="ARBA00047899"/>
    </source>
</evidence>
<name>A0A2S6C7G9_9PEZI</name>
<feature type="compositionally biased region" description="Acidic residues" evidence="9">
    <location>
        <begin position="162"/>
        <end position="172"/>
    </location>
</feature>
<keyword evidence="3" id="KW-0808">Transferase</keyword>
<dbReference type="GO" id="GO:0005634">
    <property type="term" value="C:nucleus"/>
    <property type="evidence" value="ECO:0007669"/>
    <property type="project" value="TreeGrafter"/>
</dbReference>
<dbReference type="EMBL" id="PNEN01000534">
    <property type="protein sequence ID" value="PPJ55672.1"/>
    <property type="molecule type" value="Genomic_DNA"/>
</dbReference>
<dbReference type="InterPro" id="IPR000210">
    <property type="entry name" value="BTB/POZ_dom"/>
</dbReference>
<dbReference type="Pfam" id="PF00069">
    <property type="entry name" value="Pkinase"/>
    <property type="match status" value="1"/>
</dbReference>
<dbReference type="InterPro" id="IPR011009">
    <property type="entry name" value="Kinase-like_dom_sf"/>
</dbReference>
<feature type="region of interest" description="Disordered" evidence="9">
    <location>
        <begin position="1093"/>
        <end position="1164"/>
    </location>
</feature>
<evidence type="ECO:0000256" key="5">
    <source>
        <dbReference type="ARBA" id="ARBA00022777"/>
    </source>
</evidence>
<dbReference type="InterPro" id="IPR008271">
    <property type="entry name" value="Ser/Thr_kinase_AS"/>
</dbReference>
<dbReference type="Gene3D" id="3.30.710.10">
    <property type="entry name" value="Potassium Channel Kv1.1, Chain A"/>
    <property type="match status" value="1"/>
</dbReference>
<dbReference type="InterPro" id="IPR050660">
    <property type="entry name" value="NEK_Ser/Thr_kinase"/>
</dbReference>
<feature type="compositionally biased region" description="Basic and acidic residues" evidence="9">
    <location>
        <begin position="1142"/>
        <end position="1152"/>
    </location>
</feature>
<evidence type="ECO:0000259" key="10">
    <source>
        <dbReference type="PROSITE" id="PS50011"/>
    </source>
</evidence>
<evidence type="ECO:0000256" key="8">
    <source>
        <dbReference type="ARBA" id="ARBA00048679"/>
    </source>
</evidence>
<dbReference type="InterPro" id="IPR000719">
    <property type="entry name" value="Prot_kinase_dom"/>
</dbReference>
<dbReference type="PROSITE" id="PS00108">
    <property type="entry name" value="PROTEIN_KINASE_ST"/>
    <property type="match status" value="1"/>
</dbReference>
<organism evidence="12 13">
    <name type="scientific">Cercospora berteroae</name>
    <dbReference type="NCBI Taxonomy" id="357750"/>
    <lineage>
        <taxon>Eukaryota</taxon>
        <taxon>Fungi</taxon>
        <taxon>Dikarya</taxon>
        <taxon>Ascomycota</taxon>
        <taxon>Pezizomycotina</taxon>
        <taxon>Dothideomycetes</taxon>
        <taxon>Dothideomycetidae</taxon>
        <taxon>Mycosphaerellales</taxon>
        <taxon>Mycosphaerellaceae</taxon>
        <taxon>Cercospora</taxon>
    </lineage>
</organism>
<protein>
    <recommendedName>
        <fullName evidence="1">non-specific serine/threonine protein kinase</fullName>
        <ecNumber evidence="1">2.7.11.1</ecNumber>
    </recommendedName>
</protein>
<evidence type="ECO:0000256" key="2">
    <source>
        <dbReference type="ARBA" id="ARBA00022527"/>
    </source>
</evidence>
<gene>
    <name evidence="12" type="ORF">CBER1_05891</name>
</gene>
<evidence type="ECO:0000313" key="12">
    <source>
        <dbReference type="EMBL" id="PPJ55672.1"/>
    </source>
</evidence>
<keyword evidence="6" id="KW-0067">ATP-binding</keyword>
<comment type="catalytic activity">
    <reaction evidence="8">
        <text>L-seryl-[protein] + ATP = O-phospho-L-seryl-[protein] + ADP + H(+)</text>
        <dbReference type="Rhea" id="RHEA:17989"/>
        <dbReference type="Rhea" id="RHEA-COMP:9863"/>
        <dbReference type="Rhea" id="RHEA-COMP:11604"/>
        <dbReference type="ChEBI" id="CHEBI:15378"/>
        <dbReference type="ChEBI" id="CHEBI:29999"/>
        <dbReference type="ChEBI" id="CHEBI:30616"/>
        <dbReference type="ChEBI" id="CHEBI:83421"/>
        <dbReference type="ChEBI" id="CHEBI:456216"/>
        <dbReference type="EC" id="2.7.11.1"/>
    </reaction>
</comment>
<feature type="domain" description="BTB" evidence="11">
    <location>
        <begin position="34"/>
        <end position="113"/>
    </location>
</feature>